<sequence>MQWQALWAILGIQEQCKFYNYDIAKFTPPAPARQEAGTENQGQTIYIIETFHANHSTLNLGGTVQGAQIINPPHKPDP</sequence>
<dbReference type="AlphaFoldDB" id="A0AA97AGG6"/>
<dbReference type="RefSeq" id="WP_316435095.1">
    <property type="nucleotide sequence ID" value="NZ_CP053586.1"/>
</dbReference>
<accession>A0AA97AGG6</accession>
<proteinExistence type="predicted"/>
<evidence type="ECO:0000313" key="1">
    <source>
        <dbReference type="EMBL" id="WNZ23429.1"/>
    </source>
</evidence>
<gene>
    <name evidence="1" type="ORF">HJG54_11575</name>
</gene>
<dbReference type="EMBL" id="CP053586">
    <property type="protein sequence ID" value="WNZ23429.1"/>
    <property type="molecule type" value="Genomic_DNA"/>
</dbReference>
<protein>
    <submittedName>
        <fullName evidence="1">Uncharacterized protein</fullName>
    </submittedName>
</protein>
<reference evidence="1" key="1">
    <citation type="submission" date="2020-05" db="EMBL/GenBank/DDBJ databases">
        <authorList>
            <person name="Zhu T."/>
            <person name="Keshari N."/>
            <person name="Lu X."/>
        </authorList>
    </citation>
    <scope>NUCLEOTIDE SEQUENCE</scope>
    <source>
        <strain evidence="1">NK1-12</strain>
    </source>
</reference>
<organism evidence="1">
    <name type="scientific">Leptolyngbya sp. NK1-12</name>
    <dbReference type="NCBI Taxonomy" id="2547451"/>
    <lineage>
        <taxon>Bacteria</taxon>
        <taxon>Bacillati</taxon>
        <taxon>Cyanobacteriota</taxon>
        <taxon>Cyanophyceae</taxon>
        <taxon>Leptolyngbyales</taxon>
        <taxon>Leptolyngbyaceae</taxon>
        <taxon>Leptolyngbya group</taxon>
        <taxon>Leptolyngbya</taxon>
    </lineage>
</organism>
<name>A0AA97AGG6_9CYAN</name>